<evidence type="ECO:0000313" key="2">
    <source>
        <dbReference type="EMBL" id="ABA49297.1"/>
    </source>
</evidence>
<dbReference type="KEGG" id="bpm:BURPS1710b_3384"/>
<feature type="compositionally biased region" description="Basic and acidic residues" evidence="1">
    <location>
        <begin position="81"/>
        <end position="125"/>
    </location>
</feature>
<feature type="compositionally biased region" description="Basic and acidic residues" evidence="1">
    <location>
        <begin position="49"/>
        <end position="71"/>
    </location>
</feature>
<dbReference type="HOGENOM" id="CLU_343779_0_0_4"/>
<evidence type="ECO:0000313" key="3">
    <source>
        <dbReference type="Proteomes" id="UP000002700"/>
    </source>
</evidence>
<dbReference type="AlphaFoldDB" id="Q3JNU8"/>
<organism evidence="2 3">
    <name type="scientific">Burkholderia pseudomallei (strain 1710b)</name>
    <dbReference type="NCBI Taxonomy" id="320372"/>
    <lineage>
        <taxon>Bacteria</taxon>
        <taxon>Pseudomonadati</taxon>
        <taxon>Pseudomonadota</taxon>
        <taxon>Betaproteobacteria</taxon>
        <taxon>Burkholderiales</taxon>
        <taxon>Burkholderiaceae</taxon>
        <taxon>Burkholderia</taxon>
        <taxon>pseudomallei group</taxon>
    </lineage>
</organism>
<feature type="compositionally biased region" description="Basic residues" evidence="1">
    <location>
        <begin position="36"/>
        <end position="48"/>
    </location>
</feature>
<sequence>MRAGFARRAAHAARRPHEARRPREHRAADRRDERAHFRRPQAARAYRHREREREAHRDVEDRHAEDARDRPPQLGRAQRFLAEHADRDTDRAGGQRHVPHLERERERADDRRHEAEHQPEPDVADDARDVRAAEMRELCRARDAERDAQAAVVRERVADAVQHEPVVGPAGEQARRPQQHTRERRVDRRRAEQRERFQRRVRLVRRDQVRMQHAAREHLHREAHGQHDEHVAADRGRLRADQRDHRRHELLHAFVVAGAVELARDRRRGHRRLLRREREVQEVHQHEARRVVDAGEQPFEHRLQVRARDPEFDADGGDRHEAAARRHAQHLQVFGAAARDVVLARVRVRLDELAREQGEVAAHEVRHALAVLVRVDELGRQAREPAQIVARHPGVQQRLRAQDAHAHALDLEHDVDRYAVAVQVREHVVDRHAALVEQHAQVIDLVQQLARVAAVVERGLRGLDGEHRAREPVERLRFERRARILVRQAAAHGLRQPRRADLAGEVVQRGEQVARERAGLVALLVGHVEREQLRQPGEQIVGQRVDPLRVGGRRKHQREERGELAAVRRGRNQRRIDALDKRAEEARMHGHAGVAQERDAVAFAQHAAQQARDVRLPGGVAVEHVEYVAQPCVRGERAFARFGLRGRGGGHRAVAMQPVRELDQPFGAFRVRRVRVGRREERVELMARAARRAPLLDQGRQGFEHKREYRAPLRAGFCRDAAQTGGEAQGRLARGDSVGCAVVLALRRASNARRRGARRDDGPARSGATAGRRRFARMMAPARRKVRRIVNRREKRKTTVGGGVGSSVESINNVKRGNRAIGQ</sequence>
<dbReference type="EMBL" id="CP000124">
    <property type="protein sequence ID" value="ABA49297.1"/>
    <property type="molecule type" value="Genomic_DNA"/>
</dbReference>
<protein>
    <submittedName>
        <fullName evidence="2">Uncharacterized protein</fullName>
    </submittedName>
</protein>
<proteinExistence type="predicted"/>
<reference evidence="2 3" key="1">
    <citation type="submission" date="2005-09" db="EMBL/GenBank/DDBJ databases">
        <authorList>
            <person name="Woods D.E."/>
            <person name="Nierman W.C."/>
        </authorList>
    </citation>
    <scope>NUCLEOTIDE SEQUENCE [LARGE SCALE GENOMIC DNA]</scope>
    <source>
        <strain evidence="2 3">1710b</strain>
    </source>
</reference>
<dbReference type="EnsemblBacteria" id="ABA49297">
    <property type="protein sequence ID" value="ABA49297"/>
    <property type="gene ID" value="BURPS1710b_3384"/>
</dbReference>
<feature type="region of interest" description="Disordered" evidence="1">
    <location>
        <begin position="1"/>
        <end position="125"/>
    </location>
</feature>
<evidence type="ECO:0000256" key="1">
    <source>
        <dbReference type="SAM" id="MobiDB-lite"/>
    </source>
</evidence>
<name>Q3JNU8_BURP1</name>
<feature type="region of interest" description="Disordered" evidence="1">
    <location>
        <begin position="164"/>
        <end position="192"/>
    </location>
</feature>
<feature type="compositionally biased region" description="Basic and acidic residues" evidence="1">
    <location>
        <begin position="180"/>
        <end position="192"/>
    </location>
</feature>
<accession>Q3JNU8</accession>
<feature type="region of interest" description="Disordered" evidence="1">
    <location>
        <begin position="792"/>
        <end position="823"/>
    </location>
</feature>
<gene>
    <name evidence="2" type="ordered locus">BURPS1710b_3384</name>
</gene>
<feature type="compositionally biased region" description="Basic and acidic residues" evidence="1">
    <location>
        <begin position="15"/>
        <end position="35"/>
    </location>
</feature>
<feature type="region of interest" description="Disordered" evidence="1">
    <location>
        <begin position="751"/>
        <end position="774"/>
    </location>
</feature>
<dbReference type="Proteomes" id="UP000002700">
    <property type="component" value="Chromosome I"/>
</dbReference>